<gene>
    <name evidence="3" type="ORF">GQF03_16635</name>
</gene>
<keyword evidence="1" id="KW-0472">Membrane</keyword>
<dbReference type="Proteomes" id="UP000445696">
    <property type="component" value="Unassembled WGS sequence"/>
</dbReference>
<dbReference type="RefSeq" id="WP_161340430.1">
    <property type="nucleotide sequence ID" value="NZ_JBHSDG010000003.1"/>
</dbReference>
<dbReference type="AlphaFoldDB" id="A0A845MIU9"/>
<accession>A0A845MIU9</accession>
<feature type="signal peptide" evidence="2">
    <location>
        <begin position="1"/>
        <end position="23"/>
    </location>
</feature>
<name>A0A845MIU9_9PROT</name>
<feature type="chain" id="PRO_5032328265" description="PEP-CTERM sorting domain-containing protein" evidence="2">
    <location>
        <begin position="24"/>
        <end position="116"/>
    </location>
</feature>
<proteinExistence type="predicted"/>
<comment type="caution">
    <text evidence="3">The sequence shown here is derived from an EMBL/GenBank/DDBJ whole genome shotgun (WGS) entry which is preliminary data.</text>
</comment>
<evidence type="ECO:0000313" key="4">
    <source>
        <dbReference type="Proteomes" id="UP000445696"/>
    </source>
</evidence>
<feature type="transmembrane region" description="Helical" evidence="1">
    <location>
        <begin position="87"/>
        <end position="105"/>
    </location>
</feature>
<evidence type="ECO:0000256" key="2">
    <source>
        <dbReference type="SAM" id="SignalP"/>
    </source>
</evidence>
<protein>
    <recommendedName>
        <fullName evidence="5">PEP-CTERM sorting domain-containing protein</fullName>
    </recommendedName>
</protein>
<organism evidence="3 4">
    <name type="scientific">Sneathiella chungangensis</name>
    <dbReference type="NCBI Taxonomy" id="1418234"/>
    <lineage>
        <taxon>Bacteria</taxon>
        <taxon>Pseudomonadati</taxon>
        <taxon>Pseudomonadota</taxon>
        <taxon>Alphaproteobacteria</taxon>
        <taxon>Sneathiellales</taxon>
        <taxon>Sneathiellaceae</taxon>
        <taxon>Sneathiella</taxon>
    </lineage>
</organism>
<keyword evidence="4" id="KW-1185">Reference proteome</keyword>
<evidence type="ECO:0000313" key="3">
    <source>
        <dbReference type="EMBL" id="MZR23963.1"/>
    </source>
</evidence>
<sequence>MLFQKFAVTGLAMLLMGAVAASAAPVSVEKASVGVTLPQQPAVGETAEAGALSAHQATAFALFKDKPATDIAEKGSTGGSFMSSVPLPPAVLLFGGALGAIFWLGRRRKQDNSNWE</sequence>
<keyword evidence="1" id="KW-1133">Transmembrane helix</keyword>
<reference evidence="3 4" key="1">
    <citation type="journal article" date="2014" name="Int. J. Syst. Evol. Microbiol.">
        <title>Sneathiella chungangensis sp. nov., isolated from a marine sand, and emended description of the genus Sneathiella.</title>
        <authorList>
            <person name="Siamphan C."/>
            <person name="Kim H."/>
            <person name="Lee J.S."/>
            <person name="Kim W."/>
        </authorList>
    </citation>
    <scope>NUCLEOTIDE SEQUENCE [LARGE SCALE GENOMIC DNA]</scope>
    <source>
        <strain evidence="3 4">KCTC 32476</strain>
    </source>
</reference>
<dbReference type="EMBL" id="WTVA01000015">
    <property type="protein sequence ID" value="MZR23963.1"/>
    <property type="molecule type" value="Genomic_DNA"/>
</dbReference>
<keyword evidence="2" id="KW-0732">Signal</keyword>
<evidence type="ECO:0000256" key="1">
    <source>
        <dbReference type="SAM" id="Phobius"/>
    </source>
</evidence>
<evidence type="ECO:0008006" key="5">
    <source>
        <dbReference type="Google" id="ProtNLM"/>
    </source>
</evidence>
<keyword evidence="1" id="KW-0812">Transmembrane</keyword>